<dbReference type="AlphaFoldDB" id="A0A328KI81"/>
<dbReference type="InterPro" id="IPR051819">
    <property type="entry name" value="PTS_sugar-specific_EIIB"/>
</dbReference>
<keyword evidence="1" id="KW-0813">Transport</keyword>
<dbReference type="InterPro" id="IPR003501">
    <property type="entry name" value="PTS_EIIB_2/3"/>
</dbReference>
<proteinExistence type="predicted"/>
<evidence type="ECO:0000256" key="1">
    <source>
        <dbReference type="ARBA" id="ARBA00022448"/>
    </source>
</evidence>
<evidence type="ECO:0000256" key="6">
    <source>
        <dbReference type="ARBA" id="ARBA00022777"/>
    </source>
</evidence>
<keyword evidence="2" id="KW-0597">Phosphoprotein</keyword>
<dbReference type="Gene3D" id="3.40.50.2300">
    <property type="match status" value="1"/>
</dbReference>
<dbReference type="GO" id="GO:0009401">
    <property type="term" value="P:phosphoenolpyruvate-dependent sugar phosphotransferase system"/>
    <property type="evidence" value="ECO:0007669"/>
    <property type="project" value="UniProtKB-KW"/>
</dbReference>
<dbReference type="Pfam" id="PF02302">
    <property type="entry name" value="PTS_IIB"/>
    <property type="match status" value="1"/>
</dbReference>
<keyword evidence="6" id="KW-0418">Kinase</keyword>
<sequence>MSKINIMLVCSAGMSTSMLVTRMEKAAESAEIEANIFAVSADEADDHIDKGGLDVLLLGPQVKFMKDKFVKKTEGTSILVDVIDMKDYGIMNGEKVLNDTMEKLK</sequence>
<dbReference type="CDD" id="cd05564">
    <property type="entry name" value="PTS_IIB_chitobiose_lichenan"/>
    <property type="match status" value="1"/>
</dbReference>
<dbReference type="KEGG" id="dpm:FNV33_02680"/>
<protein>
    <submittedName>
        <fullName evidence="7">PTS sugar transporter subunit IIB</fullName>
    </submittedName>
</protein>
<dbReference type="GO" id="GO:0016301">
    <property type="term" value="F:kinase activity"/>
    <property type="evidence" value="ECO:0007669"/>
    <property type="project" value="UniProtKB-KW"/>
</dbReference>
<evidence type="ECO:0000313" key="8">
    <source>
        <dbReference type="Proteomes" id="UP000315953"/>
    </source>
</evidence>
<reference evidence="7 8" key="1">
    <citation type="submission" date="2019-07" db="EMBL/GenBank/DDBJ databases">
        <title>Genome assembly of a nasal isolate of Dolosigranulum pigrum from a chronic sinusitis patient.</title>
        <authorList>
            <person name="Baig S."/>
            <person name="Overballe-Petersen S."/>
            <person name="Kaspar U."/>
            <person name="Rendboe A."/>
            <person name="de Man T."/>
            <person name="Liu C."/>
            <person name="Price L.B."/>
            <person name="Stegger M."/>
            <person name="Becker K."/>
            <person name="Skytt Andersen P."/>
        </authorList>
    </citation>
    <scope>NUCLEOTIDE SEQUENCE [LARGE SCALE GENOMIC DNA]</scope>
    <source>
        <strain evidence="7 8">83VPs-KB5</strain>
    </source>
</reference>
<gene>
    <name evidence="7" type="ORF">FNV33_02680</name>
</gene>
<dbReference type="GO" id="GO:0008982">
    <property type="term" value="F:protein-N(PI)-phosphohistidine-sugar phosphotransferase activity"/>
    <property type="evidence" value="ECO:0007669"/>
    <property type="project" value="InterPro"/>
</dbReference>
<dbReference type="RefSeq" id="WP_111949164.1">
    <property type="nucleotide sequence ID" value="NZ_CAJHJL010000011.1"/>
</dbReference>
<keyword evidence="5" id="KW-0598">Phosphotransferase system</keyword>
<dbReference type="SUPFAM" id="SSF52794">
    <property type="entry name" value="PTS system IIB component-like"/>
    <property type="match status" value="1"/>
</dbReference>
<keyword evidence="3 7" id="KW-0762">Sugar transport</keyword>
<evidence type="ECO:0000256" key="2">
    <source>
        <dbReference type="ARBA" id="ARBA00022553"/>
    </source>
</evidence>
<evidence type="ECO:0000256" key="5">
    <source>
        <dbReference type="ARBA" id="ARBA00022683"/>
    </source>
</evidence>
<evidence type="ECO:0000256" key="4">
    <source>
        <dbReference type="ARBA" id="ARBA00022679"/>
    </source>
</evidence>
<organism evidence="7 8">
    <name type="scientific">Dolosigranulum pigrum</name>
    <dbReference type="NCBI Taxonomy" id="29394"/>
    <lineage>
        <taxon>Bacteria</taxon>
        <taxon>Bacillati</taxon>
        <taxon>Bacillota</taxon>
        <taxon>Bacilli</taxon>
        <taxon>Lactobacillales</taxon>
        <taxon>Carnobacteriaceae</taxon>
        <taxon>Dolosigranulum</taxon>
    </lineage>
</organism>
<keyword evidence="4" id="KW-0808">Transferase</keyword>
<name>A0A328KI81_9LACT</name>
<dbReference type="EMBL" id="CP041626">
    <property type="protein sequence ID" value="QDO91005.1"/>
    <property type="molecule type" value="Genomic_DNA"/>
</dbReference>
<dbReference type="PROSITE" id="PS51100">
    <property type="entry name" value="PTS_EIIB_TYPE_3"/>
    <property type="match status" value="1"/>
</dbReference>
<evidence type="ECO:0000256" key="3">
    <source>
        <dbReference type="ARBA" id="ARBA00022597"/>
    </source>
</evidence>
<accession>A0A328KI81</accession>
<dbReference type="PANTHER" id="PTHR34581">
    <property type="entry name" value="PTS SYSTEM N,N'-DIACETYLCHITOBIOSE-SPECIFIC EIIB COMPONENT"/>
    <property type="match status" value="1"/>
</dbReference>
<dbReference type="InterPro" id="IPR036095">
    <property type="entry name" value="PTS_EIIB-like_sf"/>
</dbReference>
<dbReference type="Proteomes" id="UP000315953">
    <property type="component" value="Chromosome"/>
</dbReference>
<dbReference type="PANTHER" id="PTHR34581:SF2">
    <property type="entry name" value="PTS SYSTEM N,N'-DIACETYLCHITOBIOSE-SPECIFIC EIIB COMPONENT"/>
    <property type="match status" value="1"/>
</dbReference>
<evidence type="ECO:0000313" key="7">
    <source>
        <dbReference type="EMBL" id="QDO91005.1"/>
    </source>
</evidence>
<dbReference type="InterPro" id="IPR013012">
    <property type="entry name" value="PTS_EIIB_3"/>
</dbReference>